<dbReference type="InterPro" id="IPR027417">
    <property type="entry name" value="P-loop_NTPase"/>
</dbReference>
<dbReference type="Gene3D" id="3.40.50.300">
    <property type="entry name" value="P-loop containing nucleotide triphosphate hydrolases"/>
    <property type="match status" value="1"/>
</dbReference>
<evidence type="ECO:0000313" key="1">
    <source>
        <dbReference type="EMBL" id="ASJ71621.1"/>
    </source>
</evidence>
<name>A0A2Z2NNW2_9GAMM</name>
<dbReference type="Proteomes" id="UP000250079">
    <property type="component" value="Chromosome"/>
</dbReference>
<keyword evidence="2" id="KW-1185">Reference proteome</keyword>
<dbReference type="Pfam" id="PF03567">
    <property type="entry name" value="Sulfotransfer_2"/>
    <property type="match status" value="1"/>
</dbReference>
<dbReference type="AlphaFoldDB" id="A0A2Z2NNW2"/>
<proteinExistence type="predicted"/>
<dbReference type="EMBL" id="CP018632">
    <property type="protein sequence ID" value="ASJ71621.1"/>
    <property type="molecule type" value="Genomic_DNA"/>
</dbReference>
<reference evidence="1 2" key="1">
    <citation type="submission" date="2016-12" db="EMBL/GenBank/DDBJ databases">
        <authorList>
            <person name="Song W.-J."/>
            <person name="Kurnit D.M."/>
        </authorList>
    </citation>
    <scope>NUCLEOTIDE SEQUENCE [LARGE SCALE GENOMIC DNA]</scope>
    <source>
        <strain evidence="1 2">IMCC3135</strain>
    </source>
</reference>
<dbReference type="GO" id="GO:0008146">
    <property type="term" value="F:sulfotransferase activity"/>
    <property type="evidence" value="ECO:0007669"/>
    <property type="project" value="InterPro"/>
</dbReference>
<dbReference type="RefSeq" id="WP_088917035.1">
    <property type="nucleotide sequence ID" value="NZ_CP018632.1"/>
</dbReference>
<dbReference type="GO" id="GO:0016020">
    <property type="term" value="C:membrane"/>
    <property type="evidence" value="ECO:0007669"/>
    <property type="project" value="InterPro"/>
</dbReference>
<dbReference type="KEGG" id="gai:IMCC3135_07580"/>
<accession>A0A2Z2NNW2</accession>
<organism evidence="1 2">
    <name type="scientific">Granulosicoccus antarcticus IMCC3135</name>
    <dbReference type="NCBI Taxonomy" id="1192854"/>
    <lineage>
        <taxon>Bacteria</taxon>
        <taxon>Pseudomonadati</taxon>
        <taxon>Pseudomonadota</taxon>
        <taxon>Gammaproteobacteria</taxon>
        <taxon>Chromatiales</taxon>
        <taxon>Granulosicoccaceae</taxon>
        <taxon>Granulosicoccus</taxon>
    </lineage>
</organism>
<evidence type="ECO:0000313" key="2">
    <source>
        <dbReference type="Proteomes" id="UP000250079"/>
    </source>
</evidence>
<dbReference type="InterPro" id="IPR005331">
    <property type="entry name" value="Sulfotransferase"/>
</dbReference>
<protein>
    <recommendedName>
        <fullName evidence="3">Sulfotransferase family protein</fullName>
    </recommendedName>
</protein>
<gene>
    <name evidence="1" type="ORF">IMCC3135_07580</name>
</gene>
<sequence>MPDVKKELRTIIVHYHLFKNGGSSIEKMLKACYGDQWETYDKDDPGARISALEMQTFIESRPELKAVSSHQLVPPNIEGDLCVMPIIFLRHPLVRIRSAYLFEWQKQLSLDAPKGSLTEYIREKFKNRSVNVISNFQVSRLCNQNYDDVRLDRNLNSEQMLHNSKLLIDGLPAFGLVERFSDSLQLLRTATSHQFPELELTEYRENVLQFDDNSIDSRIAQLKEEIGLDLFDEITARNSLDLQLHSYAEGRFNRMLEEIESDEPQADPGFFSSLLR</sequence>
<evidence type="ECO:0008006" key="3">
    <source>
        <dbReference type="Google" id="ProtNLM"/>
    </source>
</evidence>
<dbReference type="OrthoDB" id="5734415at2"/>